<evidence type="ECO:0000313" key="3">
    <source>
        <dbReference type="Proteomes" id="UP000492821"/>
    </source>
</evidence>
<dbReference type="GO" id="GO:0050482">
    <property type="term" value="P:arachidonate secretion"/>
    <property type="evidence" value="ECO:0007669"/>
    <property type="project" value="InterPro"/>
</dbReference>
<dbReference type="Proteomes" id="UP000492821">
    <property type="component" value="Unassembled WGS sequence"/>
</dbReference>
<dbReference type="GO" id="GO:0006644">
    <property type="term" value="P:phospholipid metabolic process"/>
    <property type="evidence" value="ECO:0007669"/>
    <property type="project" value="InterPro"/>
</dbReference>
<reference evidence="3" key="1">
    <citation type="journal article" date="2013" name="Genetics">
        <title>The draft genome and transcriptome of Panagrellus redivivus are shaped by the harsh demands of a free-living lifestyle.</title>
        <authorList>
            <person name="Srinivasan J."/>
            <person name="Dillman A.R."/>
            <person name="Macchietto M.G."/>
            <person name="Heikkinen L."/>
            <person name="Lakso M."/>
            <person name="Fracchia K.M."/>
            <person name="Antoshechkin I."/>
            <person name="Mortazavi A."/>
            <person name="Wong G."/>
            <person name="Sternberg P.W."/>
        </authorList>
    </citation>
    <scope>NUCLEOTIDE SEQUENCE [LARGE SCALE GENOMIC DNA]</scope>
    <source>
        <strain evidence="3">MT8872</strain>
    </source>
</reference>
<dbReference type="AlphaFoldDB" id="A0A7E4VV78"/>
<accession>A0A7E4VV78</accession>
<dbReference type="Pfam" id="PF05826">
    <property type="entry name" value="Phospholip_A2_2"/>
    <property type="match status" value="1"/>
</dbReference>
<feature type="domain" description="Phospholipase A2-like central" evidence="2">
    <location>
        <begin position="25"/>
        <end position="103"/>
    </location>
</feature>
<dbReference type="InterPro" id="IPR016090">
    <property type="entry name" value="PLA2-like_dom"/>
</dbReference>
<feature type="signal peptide" evidence="1">
    <location>
        <begin position="1"/>
        <end position="26"/>
    </location>
</feature>
<evidence type="ECO:0000313" key="4">
    <source>
        <dbReference type="WBParaSite" id="Pan_g3744.t1"/>
    </source>
</evidence>
<protein>
    <submittedName>
        <fullName evidence="4">PA2c domain-containing protein</fullName>
    </submittedName>
</protein>
<feature type="chain" id="PRO_5028855635" evidence="1">
    <location>
        <begin position="27"/>
        <end position="131"/>
    </location>
</feature>
<keyword evidence="1" id="KW-0732">Signal</keyword>
<reference evidence="4" key="2">
    <citation type="submission" date="2020-10" db="UniProtKB">
        <authorList>
            <consortium name="WormBaseParasite"/>
        </authorList>
    </citation>
    <scope>IDENTIFICATION</scope>
</reference>
<evidence type="ECO:0000256" key="1">
    <source>
        <dbReference type="SAM" id="SignalP"/>
    </source>
</evidence>
<dbReference type="SUPFAM" id="SSF48619">
    <property type="entry name" value="Phospholipase A2, PLA2"/>
    <property type="match status" value="1"/>
</dbReference>
<name>A0A7E4VV78_PANRE</name>
<dbReference type="WBParaSite" id="Pan_g3744.t1">
    <property type="protein sequence ID" value="Pan_g3744.t1"/>
    <property type="gene ID" value="Pan_g3744"/>
</dbReference>
<proteinExistence type="predicted"/>
<evidence type="ECO:0000259" key="2">
    <source>
        <dbReference type="Pfam" id="PF05826"/>
    </source>
</evidence>
<sequence>MRPWYSCSAFLAVISTFLELPTPVGAYHCGTGAISTTLSWITTAGCDGEKLSNECCFPHDRCIDVADEVYNSTFYGQHNRVVHRSMLMKCDTEFRQCIRSNYSDRDICRTWLEVTHATVVTLYTKFKNLFE</sequence>
<dbReference type="Gene3D" id="1.20.90.10">
    <property type="entry name" value="Phospholipase A2 domain"/>
    <property type="match status" value="1"/>
</dbReference>
<dbReference type="InterPro" id="IPR036444">
    <property type="entry name" value="PLipase_A2_dom_sf"/>
</dbReference>
<dbReference type="GO" id="GO:0004623">
    <property type="term" value="F:phospholipase A2 activity"/>
    <property type="evidence" value="ECO:0007669"/>
    <property type="project" value="InterPro"/>
</dbReference>
<keyword evidence="3" id="KW-1185">Reference proteome</keyword>
<organism evidence="3 4">
    <name type="scientific">Panagrellus redivivus</name>
    <name type="common">Microworm</name>
    <dbReference type="NCBI Taxonomy" id="6233"/>
    <lineage>
        <taxon>Eukaryota</taxon>
        <taxon>Metazoa</taxon>
        <taxon>Ecdysozoa</taxon>
        <taxon>Nematoda</taxon>
        <taxon>Chromadorea</taxon>
        <taxon>Rhabditida</taxon>
        <taxon>Tylenchina</taxon>
        <taxon>Panagrolaimomorpha</taxon>
        <taxon>Panagrolaimoidea</taxon>
        <taxon>Panagrolaimidae</taxon>
        <taxon>Panagrellus</taxon>
    </lineage>
</organism>